<evidence type="ECO:0000313" key="3">
    <source>
        <dbReference type="Proteomes" id="UP001233172"/>
    </source>
</evidence>
<sequence>MNRTHTDRIWTLLMFVSSSAIIAKNPCLSMDSLIQLTNWQSTTLDMASKMPVMVDDDESVSFRGLPEKNLLIRPDKSVLESKSISGFQFVV</sequence>
<name>A0AAD8C7Y4_BIOPF</name>
<reference evidence="2" key="2">
    <citation type="submission" date="2023-04" db="EMBL/GenBank/DDBJ databases">
        <authorList>
            <person name="Bu L."/>
            <person name="Lu L."/>
            <person name="Laidemitt M.R."/>
            <person name="Zhang S.M."/>
            <person name="Mutuku M."/>
            <person name="Mkoji G."/>
            <person name="Steinauer M."/>
            <person name="Loker E.S."/>
        </authorList>
    </citation>
    <scope>NUCLEOTIDE SEQUENCE</scope>
    <source>
        <strain evidence="2">KasaAsao</strain>
        <tissue evidence="2">Whole Snail</tissue>
    </source>
</reference>
<keyword evidence="1" id="KW-0732">Signal</keyword>
<proteinExistence type="predicted"/>
<gene>
    <name evidence="2" type="ORF">Bpfe_002579</name>
</gene>
<feature type="chain" id="PRO_5042267577" evidence="1">
    <location>
        <begin position="24"/>
        <end position="91"/>
    </location>
</feature>
<accession>A0AAD8C7Y4</accession>
<protein>
    <submittedName>
        <fullName evidence="2">Uncharacterized protein</fullName>
    </submittedName>
</protein>
<dbReference type="AlphaFoldDB" id="A0AAD8C7Y4"/>
<reference evidence="2" key="1">
    <citation type="journal article" date="2023" name="PLoS Negl. Trop. Dis.">
        <title>A genome sequence for Biomphalaria pfeifferi, the major vector snail for the human-infecting parasite Schistosoma mansoni.</title>
        <authorList>
            <person name="Bu L."/>
            <person name="Lu L."/>
            <person name="Laidemitt M.R."/>
            <person name="Zhang S.M."/>
            <person name="Mutuku M."/>
            <person name="Mkoji G."/>
            <person name="Steinauer M."/>
            <person name="Loker E.S."/>
        </authorList>
    </citation>
    <scope>NUCLEOTIDE SEQUENCE</scope>
    <source>
        <strain evidence="2">KasaAsao</strain>
    </source>
</reference>
<comment type="caution">
    <text evidence="2">The sequence shown here is derived from an EMBL/GenBank/DDBJ whole genome shotgun (WGS) entry which is preliminary data.</text>
</comment>
<dbReference type="EMBL" id="JASAOG010000006">
    <property type="protein sequence ID" value="KAK0067738.1"/>
    <property type="molecule type" value="Genomic_DNA"/>
</dbReference>
<dbReference type="Proteomes" id="UP001233172">
    <property type="component" value="Unassembled WGS sequence"/>
</dbReference>
<organism evidence="2 3">
    <name type="scientific">Biomphalaria pfeifferi</name>
    <name type="common">Bloodfluke planorb</name>
    <name type="synonym">Freshwater snail</name>
    <dbReference type="NCBI Taxonomy" id="112525"/>
    <lineage>
        <taxon>Eukaryota</taxon>
        <taxon>Metazoa</taxon>
        <taxon>Spiralia</taxon>
        <taxon>Lophotrochozoa</taxon>
        <taxon>Mollusca</taxon>
        <taxon>Gastropoda</taxon>
        <taxon>Heterobranchia</taxon>
        <taxon>Euthyneura</taxon>
        <taxon>Panpulmonata</taxon>
        <taxon>Hygrophila</taxon>
        <taxon>Lymnaeoidea</taxon>
        <taxon>Planorbidae</taxon>
        <taxon>Biomphalaria</taxon>
    </lineage>
</organism>
<keyword evidence="3" id="KW-1185">Reference proteome</keyword>
<feature type="signal peptide" evidence="1">
    <location>
        <begin position="1"/>
        <end position="23"/>
    </location>
</feature>
<evidence type="ECO:0000313" key="2">
    <source>
        <dbReference type="EMBL" id="KAK0067738.1"/>
    </source>
</evidence>
<evidence type="ECO:0000256" key="1">
    <source>
        <dbReference type="SAM" id="SignalP"/>
    </source>
</evidence>